<feature type="non-terminal residue" evidence="1">
    <location>
        <position position="1"/>
    </location>
</feature>
<accession>A0A392PR01</accession>
<dbReference type="AlphaFoldDB" id="A0A392PR01"/>
<comment type="caution">
    <text evidence="1">The sequence shown here is derived from an EMBL/GenBank/DDBJ whole genome shotgun (WGS) entry which is preliminary data.</text>
</comment>
<evidence type="ECO:0000313" key="2">
    <source>
        <dbReference type="Proteomes" id="UP000265520"/>
    </source>
</evidence>
<protein>
    <recommendedName>
        <fullName evidence="3">RNase H type-1 domain-containing protein</fullName>
    </recommendedName>
</protein>
<sequence>EGWLSLNTDGASKGDIIVGCGGSLRNSDGLCLARNIGVTKVKVHVDSSDVIHTLNSSHDGSVVGWHLIEKIH</sequence>
<dbReference type="EMBL" id="LXQA010092707">
    <property type="protein sequence ID" value="MCI14511.1"/>
    <property type="molecule type" value="Genomic_DNA"/>
</dbReference>
<proteinExistence type="predicted"/>
<reference evidence="1 2" key="1">
    <citation type="journal article" date="2018" name="Front. Plant Sci.">
        <title>Red Clover (Trifolium pratense) and Zigzag Clover (T. medium) - A Picture of Genomic Similarities and Differences.</title>
        <authorList>
            <person name="Dluhosova J."/>
            <person name="Istvanek J."/>
            <person name="Nedelnik J."/>
            <person name="Repkova J."/>
        </authorList>
    </citation>
    <scope>NUCLEOTIDE SEQUENCE [LARGE SCALE GENOMIC DNA]</scope>
    <source>
        <strain evidence="2">cv. 10/8</strain>
        <tissue evidence="1">Leaf</tissue>
    </source>
</reference>
<evidence type="ECO:0008006" key="3">
    <source>
        <dbReference type="Google" id="ProtNLM"/>
    </source>
</evidence>
<name>A0A392PR01_9FABA</name>
<organism evidence="1 2">
    <name type="scientific">Trifolium medium</name>
    <dbReference type="NCBI Taxonomy" id="97028"/>
    <lineage>
        <taxon>Eukaryota</taxon>
        <taxon>Viridiplantae</taxon>
        <taxon>Streptophyta</taxon>
        <taxon>Embryophyta</taxon>
        <taxon>Tracheophyta</taxon>
        <taxon>Spermatophyta</taxon>
        <taxon>Magnoliopsida</taxon>
        <taxon>eudicotyledons</taxon>
        <taxon>Gunneridae</taxon>
        <taxon>Pentapetalae</taxon>
        <taxon>rosids</taxon>
        <taxon>fabids</taxon>
        <taxon>Fabales</taxon>
        <taxon>Fabaceae</taxon>
        <taxon>Papilionoideae</taxon>
        <taxon>50 kb inversion clade</taxon>
        <taxon>NPAAA clade</taxon>
        <taxon>Hologalegina</taxon>
        <taxon>IRL clade</taxon>
        <taxon>Trifolieae</taxon>
        <taxon>Trifolium</taxon>
    </lineage>
</organism>
<dbReference type="Proteomes" id="UP000265520">
    <property type="component" value="Unassembled WGS sequence"/>
</dbReference>
<evidence type="ECO:0000313" key="1">
    <source>
        <dbReference type="EMBL" id="MCI14511.1"/>
    </source>
</evidence>
<keyword evidence="2" id="KW-1185">Reference proteome</keyword>